<dbReference type="KEGG" id="bacg:D2962_01055"/>
<dbReference type="EMBL" id="CP033169">
    <property type="protein sequence ID" value="AYO29378.1"/>
    <property type="molecule type" value="Genomic_DNA"/>
</dbReference>
<organism evidence="1 2">
    <name type="scientific">Biomaibacter acetigenes</name>
    <dbReference type="NCBI Taxonomy" id="2316383"/>
    <lineage>
        <taxon>Bacteria</taxon>
        <taxon>Bacillati</taxon>
        <taxon>Bacillota</taxon>
        <taxon>Clostridia</taxon>
        <taxon>Thermosediminibacterales</taxon>
        <taxon>Tepidanaerobacteraceae</taxon>
        <taxon>Biomaibacter</taxon>
    </lineage>
</organism>
<proteinExistence type="predicted"/>
<reference evidence="1 2" key="1">
    <citation type="submission" date="2018-10" db="EMBL/GenBank/DDBJ databases">
        <authorList>
            <person name="Zhang X."/>
        </authorList>
    </citation>
    <scope>NUCLEOTIDE SEQUENCE [LARGE SCALE GENOMIC DNA]</scope>
    <source>
        <strain evidence="1 2">SK-G1</strain>
    </source>
</reference>
<dbReference type="Proteomes" id="UP000280960">
    <property type="component" value="Chromosome"/>
</dbReference>
<evidence type="ECO:0000313" key="2">
    <source>
        <dbReference type="Proteomes" id="UP000280960"/>
    </source>
</evidence>
<name>A0A3G2R2L8_9FIRM</name>
<protein>
    <submittedName>
        <fullName evidence="1">Uncharacterized protein</fullName>
    </submittedName>
</protein>
<keyword evidence="2" id="KW-1185">Reference proteome</keyword>
<dbReference type="AlphaFoldDB" id="A0A3G2R2L8"/>
<dbReference type="RefSeq" id="WP_122013849.1">
    <property type="nucleotide sequence ID" value="NZ_CP033169.1"/>
</dbReference>
<accession>A0A3G2R2L8</accession>
<gene>
    <name evidence="1" type="ORF">D2962_01055</name>
</gene>
<evidence type="ECO:0000313" key="1">
    <source>
        <dbReference type="EMBL" id="AYO29378.1"/>
    </source>
</evidence>
<sequence length="61" mass="7061">MKDVVISRLGELVEGLAKEDEQKKAWEDFLVEFAEVCGKSDLKEKLKAFNNRCSDRPYEPQ</sequence>